<dbReference type="AlphaFoldDB" id="A0A381V397"/>
<reference evidence="7" key="1">
    <citation type="submission" date="2018-05" db="EMBL/GenBank/DDBJ databases">
        <authorList>
            <person name="Lanie J.A."/>
            <person name="Ng W.-L."/>
            <person name="Kazmierczak K.M."/>
            <person name="Andrzejewski T.M."/>
            <person name="Davidsen T.M."/>
            <person name="Wayne K.J."/>
            <person name="Tettelin H."/>
            <person name="Glass J.I."/>
            <person name="Rusch D."/>
            <person name="Podicherti R."/>
            <person name="Tsui H.-C.T."/>
            <person name="Winkler M.E."/>
        </authorList>
    </citation>
    <scope>NUCLEOTIDE SEQUENCE</scope>
</reference>
<name>A0A381V397_9ZZZZ</name>
<dbReference type="GO" id="GO:0006364">
    <property type="term" value="P:rRNA processing"/>
    <property type="evidence" value="ECO:0007669"/>
    <property type="project" value="UniProtKB-KW"/>
</dbReference>
<gene>
    <name evidence="7" type="ORF">METZ01_LOCUS87538</name>
</gene>
<feature type="domain" description="Ribosome maturation factor RimM PRC barrel" evidence="6">
    <location>
        <begin position="103"/>
        <end position="169"/>
    </location>
</feature>
<evidence type="ECO:0008006" key="8">
    <source>
        <dbReference type="Google" id="ProtNLM"/>
    </source>
</evidence>
<evidence type="ECO:0000256" key="3">
    <source>
        <dbReference type="ARBA" id="ARBA00022552"/>
    </source>
</evidence>
<keyword evidence="4" id="KW-0143">Chaperone</keyword>
<dbReference type="GO" id="GO:0005840">
    <property type="term" value="C:ribosome"/>
    <property type="evidence" value="ECO:0007669"/>
    <property type="project" value="InterPro"/>
</dbReference>
<dbReference type="PANTHER" id="PTHR33692:SF1">
    <property type="entry name" value="RIBOSOME MATURATION FACTOR RIMM"/>
    <property type="match status" value="1"/>
</dbReference>
<dbReference type="PANTHER" id="PTHR33692">
    <property type="entry name" value="RIBOSOME MATURATION FACTOR RIMM"/>
    <property type="match status" value="1"/>
</dbReference>
<dbReference type="Pfam" id="PF01782">
    <property type="entry name" value="RimM"/>
    <property type="match status" value="1"/>
</dbReference>
<keyword evidence="2" id="KW-0690">Ribosome biogenesis</keyword>
<dbReference type="InterPro" id="IPR002676">
    <property type="entry name" value="RimM_N"/>
</dbReference>
<dbReference type="SUPFAM" id="SSF50447">
    <property type="entry name" value="Translation proteins"/>
    <property type="match status" value="1"/>
</dbReference>
<sequence>MEIKDCFYLGKITKKYSFKGELVINLDTDEPEIYENLQSVFININGKLIPYFIEKSTFQKKSTLRIKFEDINSEEEASSMINKEVYLPLENLPKLQGKKFYYHEIIGYNVVDSNYGDIGLIIKVDDNSSQSVFIVKNKGGEILIPINDNIIETINRENKTIYISAPNGLIDLYLK</sequence>
<evidence type="ECO:0000256" key="1">
    <source>
        <dbReference type="ARBA" id="ARBA00022490"/>
    </source>
</evidence>
<feature type="domain" description="RimM N-terminal" evidence="5">
    <location>
        <begin position="9"/>
        <end position="88"/>
    </location>
</feature>
<dbReference type="InterPro" id="IPR056792">
    <property type="entry name" value="PRC_RimM"/>
</dbReference>
<dbReference type="SUPFAM" id="SSF50346">
    <property type="entry name" value="PRC-barrel domain"/>
    <property type="match status" value="1"/>
</dbReference>
<dbReference type="GO" id="GO:0043022">
    <property type="term" value="F:ribosome binding"/>
    <property type="evidence" value="ECO:0007669"/>
    <property type="project" value="InterPro"/>
</dbReference>
<dbReference type="InterPro" id="IPR011961">
    <property type="entry name" value="RimM"/>
</dbReference>
<dbReference type="InterPro" id="IPR011033">
    <property type="entry name" value="PRC_barrel-like_sf"/>
</dbReference>
<dbReference type="InterPro" id="IPR036976">
    <property type="entry name" value="RimM_N_sf"/>
</dbReference>
<keyword evidence="3" id="KW-0698">rRNA processing</keyword>
<organism evidence="7">
    <name type="scientific">marine metagenome</name>
    <dbReference type="NCBI Taxonomy" id="408172"/>
    <lineage>
        <taxon>unclassified sequences</taxon>
        <taxon>metagenomes</taxon>
        <taxon>ecological metagenomes</taxon>
    </lineage>
</organism>
<accession>A0A381V397</accession>
<protein>
    <recommendedName>
        <fullName evidence="8">Ribosome maturation factor RimM</fullName>
    </recommendedName>
</protein>
<dbReference type="HAMAP" id="MF_00014">
    <property type="entry name" value="Ribosome_mat_RimM"/>
    <property type="match status" value="1"/>
</dbReference>
<proteinExistence type="inferred from homology"/>
<dbReference type="Gene3D" id="2.30.30.240">
    <property type="entry name" value="PRC-barrel domain"/>
    <property type="match status" value="1"/>
</dbReference>
<dbReference type="Pfam" id="PF24986">
    <property type="entry name" value="PRC_RimM"/>
    <property type="match status" value="1"/>
</dbReference>
<dbReference type="Gene3D" id="2.40.30.60">
    <property type="entry name" value="RimM"/>
    <property type="match status" value="1"/>
</dbReference>
<evidence type="ECO:0000256" key="2">
    <source>
        <dbReference type="ARBA" id="ARBA00022517"/>
    </source>
</evidence>
<evidence type="ECO:0000259" key="6">
    <source>
        <dbReference type="Pfam" id="PF24986"/>
    </source>
</evidence>
<dbReference type="InterPro" id="IPR009000">
    <property type="entry name" value="Transl_B-barrel_sf"/>
</dbReference>
<evidence type="ECO:0000259" key="5">
    <source>
        <dbReference type="Pfam" id="PF01782"/>
    </source>
</evidence>
<dbReference type="EMBL" id="UINC01007703">
    <property type="protein sequence ID" value="SVA34684.1"/>
    <property type="molecule type" value="Genomic_DNA"/>
</dbReference>
<dbReference type="NCBIfam" id="TIGR02273">
    <property type="entry name" value="16S_RimM"/>
    <property type="match status" value="1"/>
</dbReference>
<evidence type="ECO:0000313" key="7">
    <source>
        <dbReference type="EMBL" id="SVA34684.1"/>
    </source>
</evidence>
<keyword evidence="1" id="KW-0963">Cytoplasm</keyword>
<evidence type="ECO:0000256" key="4">
    <source>
        <dbReference type="ARBA" id="ARBA00023186"/>
    </source>
</evidence>